<dbReference type="FunFam" id="3.20.20.70:FF:000059">
    <property type="entry name" value="N-ethylmaleimide reductase, FMN-linked"/>
    <property type="match status" value="1"/>
</dbReference>
<keyword evidence="6" id="KW-1185">Reference proteome</keyword>
<evidence type="ECO:0000256" key="3">
    <source>
        <dbReference type="ARBA" id="ARBA00023002"/>
    </source>
</evidence>
<name>A0A7W7BRT6_9MICO</name>
<comment type="similarity">
    <text evidence="2">Belongs to the NADH:flavin oxidoreductase/NADH oxidase family.</text>
</comment>
<dbReference type="GO" id="GO:0010181">
    <property type="term" value="F:FMN binding"/>
    <property type="evidence" value="ECO:0007669"/>
    <property type="project" value="InterPro"/>
</dbReference>
<dbReference type="PANTHER" id="PTHR22893">
    <property type="entry name" value="NADH OXIDOREDUCTASE-RELATED"/>
    <property type="match status" value="1"/>
</dbReference>
<comment type="caution">
    <text evidence="5">The sequence shown here is derived from an EMBL/GenBank/DDBJ whole genome shotgun (WGS) entry which is preliminary data.</text>
</comment>
<proteinExistence type="inferred from homology"/>
<dbReference type="Proteomes" id="UP000573729">
    <property type="component" value="Unassembled WGS sequence"/>
</dbReference>
<evidence type="ECO:0000313" key="5">
    <source>
        <dbReference type="EMBL" id="MBB4666616.1"/>
    </source>
</evidence>
<dbReference type="Gene3D" id="3.20.20.70">
    <property type="entry name" value="Aldolase class I"/>
    <property type="match status" value="1"/>
</dbReference>
<keyword evidence="3" id="KW-0560">Oxidoreductase</keyword>
<reference evidence="5 6" key="1">
    <citation type="submission" date="2020-08" db="EMBL/GenBank/DDBJ databases">
        <title>Sequencing the genomes of 1000 actinobacteria strains.</title>
        <authorList>
            <person name="Klenk H.-P."/>
        </authorList>
    </citation>
    <scope>NUCLEOTIDE SEQUENCE [LARGE SCALE GENOMIC DNA]</scope>
    <source>
        <strain evidence="5 6">DSM 24947</strain>
    </source>
</reference>
<evidence type="ECO:0000259" key="4">
    <source>
        <dbReference type="Pfam" id="PF00724"/>
    </source>
</evidence>
<protein>
    <submittedName>
        <fullName evidence="5">2,4-dienoyl-CoA reductase-like NADH-dependent reductase (Old Yellow Enzyme family)</fullName>
    </submittedName>
</protein>
<dbReference type="EMBL" id="JACHMD010000001">
    <property type="protein sequence ID" value="MBB4666616.1"/>
    <property type="molecule type" value="Genomic_DNA"/>
</dbReference>
<accession>A0A7W7BRT6</accession>
<evidence type="ECO:0000256" key="1">
    <source>
        <dbReference type="ARBA" id="ARBA00001917"/>
    </source>
</evidence>
<dbReference type="GO" id="GO:0016628">
    <property type="term" value="F:oxidoreductase activity, acting on the CH-CH group of donors, NAD or NADP as acceptor"/>
    <property type="evidence" value="ECO:0007669"/>
    <property type="project" value="UniProtKB-ARBA"/>
</dbReference>
<evidence type="ECO:0000313" key="6">
    <source>
        <dbReference type="Proteomes" id="UP000573729"/>
    </source>
</evidence>
<dbReference type="AlphaFoldDB" id="A0A7W7BRT6"/>
<sequence length="383" mass="40938">MSAIVSGRPEYDGRPVSFPLSMSLYESAVFGDLDLSNRVVMAPLTRTRAGDDGVPTDDMVEYYHQRAGMGLIVTEGTWPVREGMSYLGQPGIETPEQVEGWRRVAEAVHAEGGTIVMQLMHGGRVSHPEISGVDRVVGPSAIASPGEGRTRDGKVALPVPHELSTAEVAEVVEQFVQAARNAIAAGLDGVEVHGANSYLVHQFLSPESNVRDDAYGGSPENRARFAIEVTRAVADAVGAGRTGIRLSPQHQIPGVLETDDADALATYTALAQGLAPLGLAFVDLLHADPKSTIVQRIRHEAAAPSIVNSGFGTVTTREEAEELVLEGWADAVAVGRPAIANPDLALRWEQRAELNEPRPEFFYTGGAVGYTDYPSLAEVRAER</sequence>
<dbReference type="InterPro" id="IPR001155">
    <property type="entry name" value="OxRdtase_FMN_N"/>
</dbReference>
<dbReference type="PANTHER" id="PTHR22893:SF91">
    <property type="entry name" value="NADPH DEHYDROGENASE 2-RELATED"/>
    <property type="match status" value="1"/>
</dbReference>
<dbReference type="Pfam" id="PF00724">
    <property type="entry name" value="Oxidored_FMN"/>
    <property type="match status" value="1"/>
</dbReference>
<evidence type="ECO:0000256" key="2">
    <source>
        <dbReference type="ARBA" id="ARBA00005979"/>
    </source>
</evidence>
<dbReference type="SUPFAM" id="SSF51395">
    <property type="entry name" value="FMN-linked oxidoreductases"/>
    <property type="match status" value="1"/>
</dbReference>
<dbReference type="GO" id="GO:0005829">
    <property type="term" value="C:cytosol"/>
    <property type="evidence" value="ECO:0007669"/>
    <property type="project" value="UniProtKB-ARBA"/>
</dbReference>
<organism evidence="5 6">
    <name type="scientific">Microbacterium marinum</name>
    <dbReference type="NCBI Taxonomy" id="421115"/>
    <lineage>
        <taxon>Bacteria</taxon>
        <taxon>Bacillati</taxon>
        <taxon>Actinomycetota</taxon>
        <taxon>Actinomycetes</taxon>
        <taxon>Micrococcales</taxon>
        <taxon>Microbacteriaceae</taxon>
        <taxon>Microbacterium</taxon>
    </lineage>
</organism>
<dbReference type="CDD" id="cd02933">
    <property type="entry name" value="OYE_like_FMN"/>
    <property type="match status" value="1"/>
</dbReference>
<comment type="cofactor">
    <cofactor evidence="1">
        <name>FMN</name>
        <dbReference type="ChEBI" id="CHEBI:58210"/>
    </cofactor>
</comment>
<feature type="domain" description="NADH:flavin oxidoreductase/NADH oxidase N-terminal" evidence="4">
    <location>
        <begin position="26"/>
        <end position="354"/>
    </location>
</feature>
<gene>
    <name evidence="5" type="ORF">BKA24_001325</name>
</gene>
<dbReference type="InterPro" id="IPR045247">
    <property type="entry name" value="Oye-like"/>
</dbReference>
<dbReference type="InterPro" id="IPR013785">
    <property type="entry name" value="Aldolase_TIM"/>
</dbReference>